<keyword evidence="2" id="KW-0479">Metal-binding</keyword>
<gene>
    <name evidence="7" type="ORF">BDK51DRAFT_23962</name>
</gene>
<evidence type="ECO:0000313" key="8">
    <source>
        <dbReference type="Proteomes" id="UP000269721"/>
    </source>
</evidence>
<organism evidence="7 8">
    <name type="scientific">Blyttiomyces helicus</name>
    <dbReference type="NCBI Taxonomy" id="388810"/>
    <lineage>
        <taxon>Eukaryota</taxon>
        <taxon>Fungi</taxon>
        <taxon>Fungi incertae sedis</taxon>
        <taxon>Chytridiomycota</taxon>
        <taxon>Chytridiomycota incertae sedis</taxon>
        <taxon>Chytridiomycetes</taxon>
        <taxon>Chytridiomycetes incertae sedis</taxon>
        <taxon>Blyttiomyces</taxon>
    </lineage>
</organism>
<dbReference type="SUPFAM" id="SSF49503">
    <property type="entry name" value="Cupredoxins"/>
    <property type="match status" value="2"/>
</dbReference>
<dbReference type="Pfam" id="PF00394">
    <property type="entry name" value="Cu-oxidase"/>
    <property type="match status" value="1"/>
</dbReference>
<protein>
    <submittedName>
        <fullName evidence="7">Multicopper oxidase-domain-containing protein</fullName>
    </submittedName>
</protein>
<dbReference type="EMBL" id="KZ995703">
    <property type="protein sequence ID" value="RKO90146.1"/>
    <property type="molecule type" value="Genomic_DNA"/>
</dbReference>
<sequence>MDGAALVSSCPILPGESFTYEWVADAAGTFWWHSHFDSQYVDGLRGPIVIVDPSDPYGSYLGFFDEERVVFLEDWYQKSVSENPGARTPVADAGLINHKPSCSLLDNLAASTTKATAADWRGSCEKLSFKQGSRYKLRIINGAGHANYRVEIPSHRMRIIEADSTILDGNMTVDSLFIAAGQRYSVIVLADQPVGRYLFRASAGSFAHNLGIRGTPEGLREPKTFC</sequence>
<dbReference type="InterPro" id="IPR011707">
    <property type="entry name" value="Cu-oxidase-like_N"/>
</dbReference>
<evidence type="ECO:0000313" key="7">
    <source>
        <dbReference type="EMBL" id="RKO90146.1"/>
    </source>
</evidence>
<proteinExistence type="inferred from homology"/>
<dbReference type="Gene3D" id="2.60.40.420">
    <property type="entry name" value="Cupredoxins - blue copper proteins"/>
    <property type="match status" value="2"/>
</dbReference>
<dbReference type="PANTHER" id="PTHR11709">
    <property type="entry name" value="MULTI-COPPER OXIDASE"/>
    <property type="match status" value="1"/>
</dbReference>
<dbReference type="PROSITE" id="PS00079">
    <property type="entry name" value="MULTICOPPER_OXIDASE1"/>
    <property type="match status" value="1"/>
</dbReference>
<dbReference type="AlphaFoldDB" id="A0A4P9WHX2"/>
<dbReference type="InterPro" id="IPR008972">
    <property type="entry name" value="Cupredoxin"/>
</dbReference>
<dbReference type="Proteomes" id="UP000269721">
    <property type="component" value="Unassembled WGS sequence"/>
</dbReference>
<evidence type="ECO:0000256" key="1">
    <source>
        <dbReference type="ARBA" id="ARBA00010609"/>
    </source>
</evidence>
<reference evidence="8" key="1">
    <citation type="journal article" date="2018" name="Nat. Microbiol.">
        <title>Leveraging single-cell genomics to expand the fungal tree of life.</title>
        <authorList>
            <person name="Ahrendt S.R."/>
            <person name="Quandt C.A."/>
            <person name="Ciobanu D."/>
            <person name="Clum A."/>
            <person name="Salamov A."/>
            <person name="Andreopoulos B."/>
            <person name="Cheng J.F."/>
            <person name="Woyke T."/>
            <person name="Pelin A."/>
            <person name="Henrissat B."/>
            <person name="Reynolds N.K."/>
            <person name="Benny G.L."/>
            <person name="Smith M.E."/>
            <person name="James T.Y."/>
            <person name="Grigoriev I.V."/>
        </authorList>
    </citation>
    <scope>NUCLEOTIDE SEQUENCE [LARGE SCALE GENOMIC DNA]</scope>
</reference>
<accession>A0A4P9WHX2</accession>
<dbReference type="OrthoDB" id="2121828at2759"/>
<dbReference type="GO" id="GO:0016491">
    <property type="term" value="F:oxidoreductase activity"/>
    <property type="evidence" value="ECO:0007669"/>
    <property type="project" value="UniProtKB-KW"/>
</dbReference>
<name>A0A4P9WHX2_9FUNG</name>
<feature type="domain" description="Plastocyanin-like" evidence="5">
    <location>
        <begin position="67"/>
        <end position="206"/>
    </location>
</feature>
<dbReference type="InterPro" id="IPR001117">
    <property type="entry name" value="Cu-oxidase_2nd"/>
</dbReference>
<keyword evidence="8" id="KW-1185">Reference proteome</keyword>
<evidence type="ECO:0000256" key="4">
    <source>
        <dbReference type="ARBA" id="ARBA00023008"/>
    </source>
</evidence>
<dbReference type="PANTHER" id="PTHR11709:SF511">
    <property type="entry name" value="LACCASE"/>
    <property type="match status" value="1"/>
</dbReference>
<evidence type="ECO:0000256" key="2">
    <source>
        <dbReference type="ARBA" id="ARBA00022723"/>
    </source>
</evidence>
<evidence type="ECO:0000259" key="5">
    <source>
        <dbReference type="Pfam" id="PF00394"/>
    </source>
</evidence>
<keyword evidence="4" id="KW-0186">Copper</keyword>
<keyword evidence="3" id="KW-0560">Oxidoreductase</keyword>
<comment type="similarity">
    <text evidence="1">Belongs to the multicopper oxidase family.</text>
</comment>
<dbReference type="Pfam" id="PF07732">
    <property type="entry name" value="Cu-oxidase_3"/>
    <property type="match status" value="1"/>
</dbReference>
<evidence type="ECO:0000259" key="6">
    <source>
        <dbReference type="Pfam" id="PF07732"/>
    </source>
</evidence>
<feature type="domain" description="Plastocyanin-like" evidence="6">
    <location>
        <begin position="1"/>
        <end position="54"/>
    </location>
</feature>
<dbReference type="GO" id="GO:0005507">
    <property type="term" value="F:copper ion binding"/>
    <property type="evidence" value="ECO:0007669"/>
    <property type="project" value="InterPro"/>
</dbReference>
<dbReference type="InterPro" id="IPR033138">
    <property type="entry name" value="Cu_oxidase_CS"/>
</dbReference>
<dbReference type="InterPro" id="IPR045087">
    <property type="entry name" value="Cu-oxidase_fam"/>
</dbReference>
<evidence type="ECO:0000256" key="3">
    <source>
        <dbReference type="ARBA" id="ARBA00023002"/>
    </source>
</evidence>